<comment type="caution">
    <text evidence="1">The sequence shown here is derived from an EMBL/GenBank/DDBJ whole genome shotgun (WGS) entry which is preliminary data.</text>
</comment>
<evidence type="ECO:0000313" key="1">
    <source>
        <dbReference type="EMBL" id="KAJ1368408.1"/>
    </source>
</evidence>
<sequence length="99" mass="11044">MPRSGQQFFLNESSLHAASDAESSSVIRNLAEELGVSQRTVVKMFTNLIRLQEASPGPSRAYPIMTAFDQSNTARMVVDLRHSMKLKASQEFSDLKEPE</sequence>
<name>A0AAD5WG60_PARTN</name>
<dbReference type="Proteomes" id="UP001196413">
    <property type="component" value="Unassembled WGS sequence"/>
</dbReference>
<proteinExistence type="predicted"/>
<reference evidence="1" key="1">
    <citation type="submission" date="2021-06" db="EMBL/GenBank/DDBJ databases">
        <title>Parelaphostrongylus tenuis whole genome reference sequence.</title>
        <authorList>
            <person name="Garwood T.J."/>
            <person name="Larsen P.A."/>
            <person name="Fountain-Jones N.M."/>
            <person name="Garbe J.R."/>
            <person name="Macchietto M.G."/>
            <person name="Kania S.A."/>
            <person name="Gerhold R.W."/>
            <person name="Richards J.E."/>
            <person name="Wolf T.M."/>
        </authorList>
    </citation>
    <scope>NUCLEOTIDE SEQUENCE</scope>
    <source>
        <strain evidence="1">MNPRO001-30</strain>
        <tissue evidence="1">Meninges</tissue>
    </source>
</reference>
<evidence type="ECO:0000313" key="2">
    <source>
        <dbReference type="Proteomes" id="UP001196413"/>
    </source>
</evidence>
<dbReference type="EMBL" id="JAHQIW010006180">
    <property type="protein sequence ID" value="KAJ1368408.1"/>
    <property type="molecule type" value="Genomic_DNA"/>
</dbReference>
<organism evidence="1 2">
    <name type="scientific">Parelaphostrongylus tenuis</name>
    <name type="common">Meningeal worm</name>
    <dbReference type="NCBI Taxonomy" id="148309"/>
    <lineage>
        <taxon>Eukaryota</taxon>
        <taxon>Metazoa</taxon>
        <taxon>Ecdysozoa</taxon>
        <taxon>Nematoda</taxon>
        <taxon>Chromadorea</taxon>
        <taxon>Rhabditida</taxon>
        <taxon>Rhabditina</taxon>
        <taxon>Rhabditomorpha</taxon>
        <taxon>Strongyloidea</taxon>
        <taxon>Metastrongylidae</taxon>
        <taxon>Parelaphostrongylus</taxon>
    </lineage>
</organism>
<dbReference type="AlphaFoldDB" id="A0AAD5WG60"/>
<keyword evidence="2" id="KW-1185">Reference proteome</keyword>
<protein>
    <submittedName>
        <fullName evidence="1">Uncharacterized protein</fullName>
    </submittedName>
</protein>
<accession>A0AAD5WG60</accession>
<gene>
    <name evidence="1" type="ORF">KIN20_029535</name>
</gene>